<gene>
    <name evidence="1" type="ORF">L6164_032251</name>
</gene>
<protein>
    <submittedName>
        <fullName evidence="1">Uncharacterized protein</fullName>
    </submittedName>
</protein>
<proteinExistence type="predicted"/>
<name>A0ACB9KN62_BAUVA</name>
<accession>A0ACB9KN62</accession>
<evidence type="ECO:0000313" key="1">
    <source>
        <dbReference type="EMBL" id="KAI4298727.1"/>
    </source>
</evidence>
<dbReference type="Proteomes" id="UP000828941">
    <property type="component" value="Chromosome 13"/>
</dbReference>
<sequence length="118" mass="12552">MALVITLSATSSEESTSSLRGTSRFLAQEKARSALSCKKYPKVCQVNGSAGPDCCINKCVDLSKDRFNCGKCGKKCGYSKICCDGKCVNPMTNNKHCGKCGNNCNKGSSCLYGMCSYA</sequence>
<organism evidence="1 2">
    <name type="scientific">Bauhinia variegata</name>
    <name type="common">Purple orchid tree</name>
    <name type="synonym">Phanera variegata</name>
    <dbReference type="NCBI Taxonomy" id="167791"/>
    <lineage>
        <taxon>Eukaryota</taxon>
        <taxon>Viridiplantae</taxon>
        <taxon>Streptophyta</taxon>
        <taxon>Embryophyta</taxon>
        <taxon>Tracheophyta</taxon>
        <taxon>Spermatophyta</taxon>
        <taxon>Magnoliopsida</taxon>
        <taxon>eudicotyledons</taxon>
        <taxon>Gunneridae</taxon>
        <taxon>Pentapetalae</taxon>
        <taxon>rosids</taxon>
        <taxon>fabids</taxon>
        <taxon>Fabales</taxon>
        <taxon>Fabaceae</taxon>
        <taxon>Cercidoideae</taxon>
        <taxon>Cercideae</taxon>
        <taxon>Bauhiniinae</taxon>
        <taxon>Bauhinia</taxon>
    </lineage>
</organism>
<comment type="caution">
    <text evidence="1">The sequence shown here is derived from an EMBL/GenBank/DDBJ whole genome shotgun (WGS) entry which is preliminary data.</text>
</comment>
<keyword evidence="2" id="KW-1185">Reference proteome</keyword>
<evidence type="ECO:0000313" key="2">
    <source>
        <dbReference type="Proteomes" id="UP000828941"/>
    </source>
</evidence>
<dbReference type="EMBL" id="CM039438">
    <property type="protein sequence ID" value="KAI4298727.1"/>
    <property type="molecule type" value="Genomic_DNA"/>
</dbReference>
<reference evidence="1 2" key="1">
    <citation type="journal article" date="2022" name="DNA Res.">
        <title>Chromosomal-level genome assembly of the orchid tree Bauhinia variegata (Leguminosae; Cercidoideae) supports the allotetraploid origin hypothesis of Bauhinia.</title>
        <authorList>
            <person name="Zhong Y."/>
            <person name="Chen Y."/>
            <person name="Zheng D."/>
            <person name="Pang J."/>
            <person name="Liu Y."/>
            <person name="Luo S."/>
            <person name="Meng S."/>
            <person name="Qian L."/>
            <person name="Wei D."/>
            <person name="Dai S."/>
            <person name="Zhou R."/>
        </authorList>
    </citation>
    <scope>NUCLEOTIDE SEQUENCE [LARGE SCALE GENOMIC DNA]</scope>
    <source>
        <strain evidence="1">BV-YZ2020</strain>
    </source>
</reference>